<dbReference type="AlphaFoldDB" id="A0AAQ3PAX8"/>
<dbReference type="SUPFAM" id="SSF118290">
    <property type="entry name" value="WRKY DNA-binding domain"/>
    <property type="match status" value="1"/>
</dbReference>
<dbReference type="InterPro" id="IPR003657">
    <property type="entry name" value="WRKY_dom"/>
</dbReference>
<comment type="subcellular location">
    <subcellularLocation>
        <location evidence="1">Nucleus</location>
    </subcellularLocation>
</comment>
<evidence type="ECO:0000256" key="6">
    <source>
        <dbReference type="ARBA" id="ARBA00023242"/>
    </source>
</evidence>
<sequence length="117" mass="12981">MTQVPTTISTTAQHLIPQPASVSASGVTESFGFSHSDKKLHSSAVIVDKPNDDGFNWRKYGQKHVKGSDFSRSYYKCTHPNCPVKKKLERSLEGHVTAIIYKGEHNHQSTLPLLFGN</sequence>
<evidence type="ECO:0000313" key="8">
    <source>
        <dbReference type="EMBL" id="WVZ23183.1"/>
    </source>
</evidence>
<keyword evidence="4" id="KW-0238">DNA-binding</keyword>
<accession>A0AAQ3PAX8</accession>
<dbReference type="Pfam" id="PF03106">
    <property type="entry name" value="WRKY"/>
    <property type="match status" value="1"/>
</dbReference>
<dbReference type="PROSITE" id="PS50811">
    <property type="entry name" value="WRKY"/>
    <property type="match status" value="1"/>
</dbReference>
<dbReference type="InterPro" id="IPR044810">
    <property type="entry name" value="WRKY_plant"/>
</dbReference>
<organism evidence="8 9">
    <name type="scientific">Vigna mungo</name>
    <name type="common">Black gram</name>
    <name type="synonym">Phaseolus mungo</name>
    <dbReference type="NCBI Taxonomy" id="3915"/>
    <lineage>
        <taxon>Eukaryota</taxon>
        <taxon>Viridiplantae</taxon>
        <taxon>Streptophyta</taxon>
        <taxon>Embryophyta</taxon>
        <taxon>Tracheophyta</taxon>
        <taxon>Spermatophyta</taxon>
        <taxon>Magnoliopsida</taxon>
        <taxon>eudicotyledons</taxon>
        <taxon>Gunneridae</taxon>
        <taxon>Pentapetalae</taxon>
        <taxon>rosids</taxon>
        <taxon>fabids</taxon>
        <taxon>Fabales</taxon>
        <taxon>Fabaceae</taxon>
        <taxon>Papilionoideae</taxon>
        <taxon>50 kb inversion clade</taxon>
        <taxon>NPAAA clade</taxon>
        <taxon>indigoferoid/millettioid clade</taxon>
        <taxon>Phaseoleae</taxon>
        <taxon>Vigna</taxon>
    </lineage>
</organism>
<evidence type="ECO:0000313" key="9">
    <source>
        <dbReference type="Proteomes" id="UP001374535"/>
    </source>
</evidence>
<dbReference type="SMART" id="SM00774">
    <property type="entry name" value="WRKY"/>
    <property type="match status" value="1"/>
</dbReference>
<evidence type="ECO:0000256" key="5">
    <source>
        <dbReference type="ARBA" id="ARBA00023163"/>
    </source>
</evidence>
<dbReference type="Gene3D" id="2.20.25.80">
    <property type="entry name" value="WRKY domain"/>
    <property type="match status" value="1"/>
</dbReference>
<reference evidence="8 9" key="1">
    <citation type="journal article" date="2023" name="Life. Sci Alliance">
        <title>Evolutionary insights into 3D genome organization and epigenetic landscape of Vigna mungo.</title>
        <authorList>
            <person name="Junaid A."/>
            <person name="Singh B."/>
            <person name="Bhatia S."/>
        </authorList>
    </citation>
    <scope>NUCLEOTIDE SEQUENCE [LARGE SCALE GENOMIC DNA]</scope>
    <source>
        <strain evidence="8">Urdbean</strain>
    </source>
</reference>
<name>A0AAQ3PAX8_VIGMU</name>
<dbReference type="GO" id="GO:0005634">
    <property type="term" value="C:nucleus"/>
    <property type="evidence" value="ECO:0007669"/>
    <property type="project" value="UniProtKB-SubCell"/>
</dbReference>
<dbReference type="PANTHER" id="PTHR31221:SF360">
    <property type="entry name" value="WRKY DOMAIN-CONTAINING PROTEIN"/>
    <property type="match status" value="1"/>
</dbReference>
<keyword evidence="3" id="KW-0805">Transcription regulation</keyword>
<evidence type="ECO:0000256" key="2">
    <source>
        <dbReference type="ARBA" id="ARBA00022737"/>
    </source>
</evidence>
<evidence type="ECO:0000259" key="7">
    <source>
        <dbReference type="PROSITE" id="PS50811"/>
    </source>
</evidence>
<dbReference type="GO" id="GO:0003700">
    <property type="term" value="F:DNA-binding transcription factor activity"/>
    <property type="evidence" value="ECO:0007669"/>
    <property type="project" value="InterPro"/>
</dbReference>
<keyword evidence="9" id="KW-1185">Reference proteome</keyword>
<dbReference type="InterPro" id="IPR036576">
    <property type="entry name" value="WRKY_dom_sf"/>
</dbReference>
<proteinExistence type="predicted"/>
<feature type="domain" description="WRKY" evidence="7">
    <location>
        <begin position="51"/>
        <end position="110"/>
    </location>
</feature>
<keyword evidence="5" id="KW-0804">Transcription</keyword>
<dbReference type="GO" id="GO:0043565">
    <property type="term" value="F:sequence-specific DNA binding"/>
    <property type="evidence" value="ECO:0007669"/>
    <property type="project" value="InterPro"/>
</dbReference>
<evidence type="ECO:0000256" key="1">
    <source>
        <dbReference type="ARBA" id="ARBA00004123"/>
    </source>
</evidence>
<dbReference type="Proteomes" id="UP001374535">
    <property type="component" value="Chromosome 1"/>
</dbReference>
<evidence type="ECO:0000256" key="4">
    <source>
        <dbReference type="ARBA" id="ARBA00023125"/>
    </source>
</evidence>
<dbReference type="EMBL" id="CP144700">
    <property type="protein sequence ID" value="WVZ23183.1"/>
    <property type="molecule type" value="Genomic_DNA"/>
</dbReference>
<evidence type="ECO:0000256" key="3">
    <source>
        <dbReference type="ARBA" id="ARBA00023015"/>
    </source>
</evidence>
<keyword evidence="6" id="KW-0539">Nucleus</keyword>
<dbReference type="PANTHER" id="PTHR31221">
    <property type="entry name" value="WRKY TRANSCRIPTION FACTOR PROTEIN 1-RELATED"/>
    <property type="match status" value="1"/>
</dbReference>
<dbReference type="FunFam" id="2.20.25.80:FF:000006">
    <property type="entry name" value="WRKY transcription factor"/>
    <property type="match status" value="1"/>
</dbReference>
<keyword evidence="2" id="KW-0677">Repeat</keyword>
<gene>
    <name evidence="8" type="ORF">V8G54_001727</name>
</gene>
<protein>
    <recommendedName>
        <fullName evidence="7">WRKY domain-containing protein</fullName>
    </recommendedName>
</protein>